<evidence type="ECO:0000256" key="4">
    <source>
        <dbReference type="ARBA" id="ARBA00022691"/>
    </source>
</evidence>
<dbReference type="SUPFAM" id="SSF53335">
    <property type="entry name" value="S-adenosyl-L-methionine-dependent methyltransferases"/>
    <property type="match status" value="1"/>
</dbReference>
<feature type="compositionally biased region" description="Basic and acidic residues" evidence="8">
    <location>
        <begin position="852"/>
        <end position="861"/>
    </location>
</feature>
<evidence type="ECO:0000256" key="6">
    <source>
        <dbReference type="ARBA" id="ARBA00023125"/>
    </source>
</evidence>
<evidence type="ECO:0000256" key="1">
    <source>
        <dbReference type="ARBA" id="ARBA00011900"/>
    </source>
</evidence>
<protein>
    <recommendedName>
        <fullName evidence="1">site-specific DNA-methyltransferase (adenine-specific)</fullName>
        <ecNumber evidence="1">2.1.1.72</ecNumber>
    </recommendedName>
</protein>
<accession>A0A3D8I117</accession>
<keyword evidence="2" id="KW-0489">Methyltransferase</keyword>
<dbReference type="Proteomes" id="UP000256599">
    <property type="component" value="Unassembled WGS sequence"/>
</dbReference>
<dbReference type="InterPro" id="IPR029063">
    <property type="entry name" value="SAM-dependent_MTases_sf"/>
</dbReference>
<keyword evidence="5" id="KW-0680">Restriction system</keyword>
<reference evidence="11 12" key="1">
    <citation type="submission" date="2018-04" db="EMBL/GenBank/DDBJ databases">
        <title>Novel Campyloabacter and Helicobacter Species and Strains.</title>
        <authorList>
            <person name="Mannion A.J."/>
            <person name="Shen Z."/>
            <person name="Fox J.G."/>
        </authorList>
    </citation>
    <scope>NUCLEOTIDE SEQUENCE [LARGE SCALE GENOMIC DNA]</scope>
    <source>
        <strain evidence="11 12">MIT 98-6070</strain>
    </source>
</reference>
<sequence>MLGHEKIKSAKTQLQELIDTKQKDLQSLQKAFSTEPLSKEFYREYFKLFQSLCEKLINNPASLNILQGYEGLSEERAVRAFVKKLLGRIVFLYFLQKKGWLGVDKTADWGSGDREFLYSLFKKAKTHNQNFYKDYLCPLFFDSLNTQREGDYFAPFDCKIPFLNGGLFEEQKLKDAQKNEIGIETHLILCEVLENSDFEEIFNVFEHYNFTIEESTPSDEEIGIDPEMLGQIFENLIDDNQKRQRDESGKSKSKNKVLGAYYTPKHIVHLICKNALMRTLQEKLCHNAQEKDSIYSLVFTLEVDDFITQKRQDIIDTLKNLTILDPAIGSGAFPMGLLSEILQLLSLLTHPTPTKAQIATLKRAIIQKQIYGIDIDSDAIEIAKLRFYLSIAVDEQTPTPLPNLDFNFMQGNSLLERLGNIEIIPSSFWAKEGERDLFGDRDLNASLFDESQSEQLSRLFINFFNEKTAQKKKSLKQEIINIMESTFNERIAQIDTLIQSQKDNPKVKKGEIAAQQKQILQYEEFKQELKTLLKDYKDKDFHSDKLFLYRFFFASVFAKGGFDLCVGNPPYIRGENIDKELKPKLEAEFSTFTHSAKGYPLFKGNADIYTYFYAKGLSLLKPKGFLSFITSNKWCRGEYGENLRRLLIDVCVDSHIDLNGDKVFKNATVDTAITTLQNTPYDNRPTLFAKSHKSKDPTILLKNAITLPRNALSVESFLFLTEEELALKAKIEAKGVPLKDWDININYGIKTGCNDAFIIGTNKREEILSKCDDSKDSLLPYPLSEYDKNLSLSHSEVSFSFLSQKGVYPPPVPLNPEKDAAFSANKGEASLNPLLVQNRSEGTTASLASDFETPRSGREESLGDSESTSSRVYPCCDKIKSHEVPPLKASSGWGIYKGARILSWGWTSRTSEALAHTCTFKPLPLIEKETARVIEKTKSVLESSKIDLENNIILLTERERTAQLIKPLLKGENIKRYSYEWAGWWLIGTFPALKLDIDDYPAVKNYLATFGKRLEQSGEKNIDGIRGNNARKKTSNKWFETQDNIAYYDEFAKPKIVWNPVSGEYFFAYIKEVMYMNNSLFMITHKQNKEDFLLYVLGCMNSTLYRWLITQMTNLIDEGKYAYGAKDKLEKLPIPKISKNQESELVEIVCQIIESKKANKDTSTLEKCLDSQVFALYDLSNEEINIITGGGDKNLVRGLLLISIIESKSHILLKLLCENFESELKEAFRFCEGLKVPYNTSKEKYEGKIIWAEMTNTPCFIYDEGGYYINQTCYFIPRDDVYLVGVLNSKLIYFYMKQIASSLGDGAFRWIKQFIEKLPIIKQSSQNQAKINAIKDLGKQIITQKGTSKNTDKLEARLDSAIYELYGLSQSEIELIESSFERGGGG</sequence>
<dbReference type="Pfam" id="PF12950">
    <property type="entry name" value="TaqI_C"/>
    <property type="match status" value="2"/>
</dbReference>
<evidence type="ECO:0000313" key="11">
    <source>
        <dbReference type="EMBL" id="RDU58828.1"/>
    </source>
</evidence>
<dbReference type="InterPro" id="IPR050953">
    <property type="entry name" value="N4_N6_ade-DNA_methylase"/>
</dbReference>
<dbReference type="PROSITE" id="PS00092">
    <property type="entry name" value="N6_MTASE"/>
    <property type="match status" value="1"/>
</dbReference>
<evidence type="ECO:0000259" key="10">
    <source>
        <dbReference type="Pfam" id="PF12950"/>
    </source>
</evidence>
<evidence type="ECO:0000256" key="8">
    <source>
        <dbReference type="SAM" id="MobiDB-lite"/>
    </source>
</evidence>
<dbReference type="Pfam" id="PF07669">
    <property type="entry name" value="Eco57I"/>
    <property type="match status" value="1"/>
</dbReference>
<gene>
    <name evidence="11" type="ORF">CQA63_09125</name>
</gene>
<evidence type="ECO:0000256" key="5">
    <source>
        <dbReference type="ARBA" id="ARBA00022747"/>
    </source>
</evidence>
<dbReference type="Gene3D" id="3.40.50.150">
    <property type="entry name" value="Vaccinia Virus protein VP39"/>
    <property type="match status" value="2"/>
</dbReference>
<evidence type="ECO:0000256" key="2">
    <source>
        <dbReference type="ARBA" id="ARBA00022603"/>
    </source>
</evidence>
<comment type="caution">
    <text evidence="11">The sequence shown here is derived from an EMBL/GenBank/DDBJ whole genome shotgun (WGS) entry which is preliminary data.</text>
</comment>
<dbReference type="EMBL" id="NXLR01000035">
    <property type="protein sequence ID" value="RDU58828.1"/>
    <property type="molecule type" value="Genomic_DNA"/>
</dbReference>
<proteinExistence type="predicted"/>
<organism evidence="11 12">
    <name type="scientific">Helicobacter marmotae</name>
    <dbReference type="NCBI Taxonomy" id="152490"/>
    <lineage>
        <taxon>Bacteria</taxon>
        <taxon>Pseudomonadati</taxon>
        <taxon>Campylobacterota</taxon>
        <taxon>Epsilonproteobacteria</taxon>
        <taxon>Campylobacterales</taxon>
        <taxon>Helicobacteraceae</taxon>
        <taxon>Helicobacter</taxon>
    </lineage>
</organism>
<feature type="region of interest" description="Disordered" evidence="8">
    <location>
        <begin position="845"/>
        <end position="871"/>
    </location>
</feature>
<keyword evidence="4" id="KW-0949">S-adenosyl-L-methionine</keyword>
<evidence type="ECO:0000256" key="7">
    <source>
        <dbReference type="ARBA" id="ARBA00047942"/>
    </source>
</evidence>
<dbReference type="InterPro" id="IPR011639">
    <property type="entry name" value="MethylTrfase_TaqI-like_dom"/>
</dbReference>
<dbReference type="InterPro" id="IPR025931">
    <property type="entry name" value="TaqI_C"/>
</dbReference>
<evidence type="ECO:0000259" key="9">
    <source>
        <dbReference type="Pfam" id="PF07669"/>
    </source>
</evidence>
<dbReference type="GO" id="GO:0009007">
    <property type="term" value="F:site-specific DNA-methyltransferase (adenine-specific) activity"/>
    <property type="evidence" value="ECO:0007669"/>
    <property type="project" value="UniProtKB-EC"/>
</dbReference>
<dbReference type="EC" id="2.1.1.72" evidence="1"/>
<dbReference type="PANTHER" id="PTHR33841:SF1">
    <property type="entry name" value="DNA METHYLTRANSFERASE A"/>
    <property type="match status" value="1"/>
</dbReference>
<evidence type="ECO:0000313" key="12">
    <source>
        <dbReference type="Proteomes" id="UP000256599"/>
    </source>
</evidence>
<evidence type="ECO:0000256" key="3">
    <source>
        <dbReference type="ARBA" id="ARBA00022679"/>
    </source>
</evidence>
<feature type="domain" description="TaqI-like C-terminal specificity" evidence="10">
    <location>
        <begin position="966"/>
        <end position="1134"/>
    </location>
</feature>
<dbReference type="PANTHER" id="PTHR33841">
    <property type="entry name" value="DNA METHYLTRANSFERASE YEEA-RELATED"/>
    <property type="match status" value="1"/>
</dbReference>
<dbReference type="GO" id="GO:0003677">
    <property type="term" value="F:DNA binding"/>
    <property type="evidence" value="ECO:0007669"/>
    <property type="project" value="UniProtKB-KW"/>
</dbReference>
<keyword evidence="3" id="KW-0808">Transferase</keyword>
<dbReference type="GO" id="GO:0009307">
    <property type="term" value="P:DNA restriction-modification system"/>
    <property type="evidence" value="ECO:0007669"/>
    <property type="project" value="UniProtKB-KW"/>
</dbReference>
<feature type="domain" description="Type II methyltransferase M.TaqI-like" evidence="9">
    <location>
        <begin position="368"/>
        <end position="664"/>
    </location>
</feature>
<comment type="catalytic activity">
    <reaction evidence="7">
        <text>a 2'-deoxyadenosine in DNA + S-adenosyl-L-methionine = an N(6)-methyl-2'-deoxyadenosine in DNA + S-adenosyl-L-homocysteine + H(+)</text>
        <dbReference type="Rhea" id="RHEA:15197"/>
        <dbReference type="Rhea" id="RHEA-COMP:12418"/>
        <dbReference type="Rhea" id="RHEA-COMP:12419"/>
        <dbReference type="ChEBI" id="CHEBI:15378"/>
        <dbReference type="ChEBI" id="CHEBI:57856"/>
        <dbReference type="ChEBI" id="CHEBI:59789"/>
        <dbReference type="ChEBI" id="CHEBI:90615"/>
        <dbReference type="ChEBI" id="CHEBI:90616"/>
        <dbReference type="EC" id="2.1.1.72"/>
    </reaction>
</comment>
<feature type="domain" description="TaqI-like C-terminal specificity" evidence="10">
    <location>
        <begin position="1246"/>
        <end position="1320"/>
    </location>
</feature>
<dbReference type="PRINTS" id="PR00507">
    <property type="entry name" value="N12N6MTFRASE"/>
</dbReference>
<name>A0A3D8I117_9HELI</name>
<dbReference type="InterPro" id="IPR002052">
    <property type="entry name" value="DNA_methylase_N6_adenine_CS"/>
</dbReference>
<keyword evidence="6" id="KW-0238">DNA-binding</keyword>
<dbReference type="GO" id="GO:0032259">
    <property type="term" value="P:methylation"/>
    <property type="evidence" value="ECO:0007669"/>
    <property type="project" value="UniProtKB-KW"/>
</dbReference>
<keyword evidence="12" id="KW-1185">Reference proteome</keyword>